<feature type="compositionally biased region" description="Polar residues" evidence="1">
    <location>
        <begin position="71"/>
        <end position="84"/>
    </location>
</feature>
<protein>
    <submittedName>
        <fullName evidence="3">Uncharacterized protein</fullName>
    </submittedName>
</protein>
<sequence length="224" mass="24621">MKFSSFILFALLLYAVTLVARAEEDGTVNLVKRARTKEKHKKHLVDHWFPNHTVDNPQPDADDGSGDDSRLQTSPTAAQAGTSHRPQRLQRKTVTKGSSAKTKSLTEHSLHSSSPDWDSEGPPSAYSSSEEYEEWKPGDASSTNSSSAHSEDWNSQETSSSSQSSDWDPKQARRHASSTARTRSLLSKAKAKPKALNLKAGSFLKAAANDARRHRARTFATCQT</sequence>
<organism evidence="3 4">
    <name type="scientific">Acaromyces ingoldii</name>
    <dbReference type="NCBI Taxonomy" id="215250"/>
    <lineage>
        <taxon>Eukaryota</taxon>
        <taxon>Fungi</taxon>
        <taxon>Dikarya</taxon>
        <taxon>Basidiomycota</taxon>
        <taxon>Ustilaginomycotina</taxon>
        <taxon>Exobasidiomycetes</taxon>
        <taxon>Exobasidiales</taxon>
        <taxon>Cryptobasidiaceae</taxon>
        <taxon>Acaromyces</taxon>
    </lineage>
</organism>
<dbReference type="GeneID" id="37046052"/>
<accession>A0A316YJU2</accession>
<dbReference type="EMBL" id="KZ819637">
    <property type="protein sequence ID" value="PWN89452.1"/>
    <property type="molecule type" value="Genomic_DNA"/>
</dbReference>
<feature type="region of interest" description="Disordered" evidence="1">
    <location>
        <begin position="41"/>
        <end position="202"/>
    </location>
</feature>
<feature type="compositionally biased region" description="Basic residues" evidence="1">
    <location>
        <begin position="85"/>
        <end position="94"/>
    </location>
</feature>
<dbReference type="Proteomes" id="UP000245768">
    <property type="component" value="Unassembled WGS sequence"/>
</dbReference>
<feature type="signal peptide" evidence="2">
    <location>
        <begin position="1"/>
        <end position="22"/>
    </location>
</feature>
<proteinExistence type="predicted"/>
<keyword evidence="4" id="KW-1185">Reference proteome</keyword>
<evidence type="ECO:0000256" key="1">
    <source>
        <dbReference type="SAM" id="MobiDB-lite"/>
    </source>
</evidence>
<evidence type="ECO:0000313" key="3">
    <source>
        <dbReference type="EMBL" id="PWN89452.1"/>
    </source>
</evidence>
<keyword evidence="2" id="KW-0732">Signal</keyword>
<evidence type="ECO:0000256" key="2">
    <source>
        <dbReference type="SAM" id="SignalP"/>
    </source>
</evidence>
<evidence type="ECO:0000313" key="4">
    <source>
        <dbReference type="Proteomes" id="UP000245768"/>
    </source>
</evidence>
<feature type="chain" id="PRO_5016378833" evidence="2">
    <location>
        <begin position="23"/>
        <end position="224"/>
    </location>
</feature>
<feature type="compositionally biased region" description="Low complexity" evidence="1">
    <location>
        <begin position="120"/>
        <end position="129"/>
    </location>
</feature>
<dbReference type="AlphaFoldDB" id="A0A316YJU2"/>
<gene>
    <name evidence="3" type="ORF">FA10DRAFT_287320</name>
</gene>
<feature type="compositionally biased region" description="Low complexity" evidence="1">
    <location>
        <begin position="177"/>
        <end position="200"/>
    </location>
</feature>
<feature type="compositionally biased region" description="Low complexity" evidence="1">
    <location>
        <begin position="141"/>
        <end position="166"/>
    </location>
</feature>
<name>A0A316YJU2_9BASI</name>
<dbReference type="InParanoid" id="A0A316YJU2"/>
<dbReference type="RefSeq" id="XP_025376650.1">
    <property type="nucleotide sequence ID" value="XM_025524136.1"/>
</dbReference>
<reference evidence="3" key="1">
    <citation type="journal article" date="2018" name="Mol. Biol. Evol.">
        <title>Broad Genomic Sampling Reveals a Smut Pathogenic Ancestry of the Fungal Clade Ustilaginomycotina.</title>
        <authorList>
            <person name="Kijpornyongpan T."/>
            <person name="Mondo S.J."/>
            <person name="Barry K."/>
            <person name="Sandor L."/>
            <person name="Lee J."/>
            <person name="Lipzen A."/>
            <person name="Pangilinan J."/>
            <person name="LaButti K."/>
            <person name="Hainaut M."/>
            <person name="Henrissat B."/>
            <person name="Grigoriev I.V."/>
            <person name="Spatafora J.W."/>
            <person name="Aime M.C."/>
        </authorList>
    </citation>
    <scope>NUCLEOTIDE SEQUENCE [LARGE SCALE GENOMIC DNA]</scope>
    <source>
        <strain evidence="3">MCA 4198</strain>
    </source>
</reference>